<evidence type="ECO:0000256" key="3">
    <source>
        <dbReference type="ARBA" id="ARBA00022490"/>
    </source>
</evidence>
<evidence type="ECO:0000256" key="8">
    <source>
        <dbReference type="ARBA" id="ARBA00022958"/>
    </source>
</evidence>
<evidence type="ECO:0000256" key="5">
    <source>
        <dbReference type="ARBA" id="ARBA00022741"/>
    </source>
</evidence>
<dbReference type="GO" id="GO:0004594">
    <property type="term" value="F:pantothenate kinase activity"/>
    <property type="evidence" value="ECO:0007669"/>
    <property type="project" value="InterPro"/>
</dbReference>
<evidence type="ECO:0008006" key="11">
    <source>
        <dbReference type="Google" id="ProtNLM"/>
    </source>
</evidence>
<dbReference type="GO" id="GO:0015937">
    <property type="term" value="P:coenzyme A biosynthetic process"/>
    <property type="evidence" value="ECO:0007669"/>
    <property type="project" value="UniProtKB-KW"/>
</dbReference>
<evidence type="ECO:0000313" key="10">
    <source>
        <dbReference type="EMBL" id="SVD61553.1"/>
    </source>
</evidence>
<organism evidence="10">
    <name type="scientific">marine metagenome</name>
    <dbReference type="NCBI Taxonomy" id="408172"/>
    <lineage>
        <taxon>unclassified sequences</taxon>
        <taxon>metagenomes</taxon>
        <taxon>ecological metagenomes</taxon>
    </lineage>
</organism>
<dbReference type="GO" id="GO:0005524">
    <property type="term" value="F:ATP binding"/>
    <property type="evidence" value="ECO:0007669"/>
    <property type="project" value="UniProtKB-KW"/>
</dbReference>
<evidence type="ECO:0000256" key="7">
    <source>
        <dbReference type="ARBA" id="ARBA00022840"/>
    </source>
</evidence>
<dbReference type="AlphaFoldDB" id="A0A382WS92"/>
<keyword evidence="9" id="KW-0173">Coenzyme A biosynthesis</keyword>
<keyword evidence="4" id="KW-0808">Transferase</keyword>
<feature type="non-terminal residue" evidence="10">
    <location>
        <position position="73"/>
    </location>
</feature>
<keyword evidence="3" id="KW-0963">Cytoplasm</keyword>
<protein>
    <recommendedName>
        <fullName evidence="11">Pantothenate kinase</fullName>
    </recommendedName>
</protein>
<dbReference type="Gene3D" id="3.30.420.40">
    <property type="match status" value="1"/>
</dbReference>
<evidence type="ECO:0000256" key="9">
    <source>
        <dbReference type="ARBA" id="ARBA00022993"/>
    </source>
</evidence>
<keyword evidence="8" id="KW-0630">Potassium</keyword>
<evidence type="ECO:0000256" key="6">
    <source>
        <dbReference type="ARBA" id="ARBA00022777"/>
    </source>
</evidence>
<evidence type="ECO:0000256" key="4">
    <source>
        <dbReference type="ARBA" id="ARBA00022679"/>
    </source>
</evidence>
<keyword evidence="7" id="KW-0067">ATP-binding</keyword>
<comment type="cofactor">
    <cofactor evidence="1">
        <name>K(+)</name>
        <dbReference type="ChEBI" id="CHEBI:29103"/>
    </cofactor>
</comment>
<dbReference type="SUPFAM" id="SSF53067">
    <property type="entry name" value="Actin-like ATPase domain"/>
    <property type="match status" value="1"/>
</dbReference>
<evidence type="ECO:0000256" key="2">
    <source>
        <dbReference type="ARBA" id="ARBA00004496"/>
    </source>
</evidence>
<dbReference type="GO" id="GO:0005737">
    <property type="term" value="C:cytoplasm"/>
    <property type="evidence" value="ECO:0007669"/>
    <property type="project" value="UniProtKB-SubCell"/>
</dbReference>
<gene>
    <name evidence="10" type="ORF">METZ01_LOCUS414407</name>
</gene>
<dbReference type="InterPro" id="IPR004619">
    <property type="entry name" value="Type_III_PanK"/>
</dbReference>
<evidence type="ECO:0000256" key="1">
    <source>
        <dbReference type="ARBA" id="ARBA00001958"/>
    </source>
</evidence>
<reference evidence="10" key="1">
    <citation type="submission" date="2018-05" db="EMBL/GenBank/DDBJ databases">
        <authorList>
            <person name="Lanie J.A."/>
            <person name="Ng W.-L."/>
            <person name="Kazmierczak K.M."/>
            <person name="Andrzejewski T.M."/>
            <person name="Davidsen T.M."/>
            <person name="Wayne K.J."/>
            <person name="Tettelin H."/>
            <person name="Glass J.I."/>
            <person name="Rusch D."/>
            <person name="Podicherti R."/>
            <person name="Tsui H.-C.T."/>
            <person name="Winkler M.E."/>
        </authorList>
    </citation>
    <scope>NUCLEOTIDE SEQUENCE</scope>
</reference>
<dbReference type="InterPro" id="IPR043129">
    <property type="entry name" value="ATPase_NBD"/>
</dbReference>
<accession>A0A382WS92</accession>
<keyword evidence="6" id="KW-0418">Kinase</keyword>
<name>A0A382WS92_9ZZZZ</name>
<keyword evidence="5" id="KW-0547">Nucleotide-binding</keyword>
<dbReference type="EMBL" id="UINC01162026">
    <property type="protein sequence ID" value="SVD61553.1"/>
    <property type="molecule type" value="Genomic_DNA"/>
</dbReference>
<proteinExistence type="predicted"/>
<comment type="subcellular location">
    <subcellularLocation>
        <location evidence="2">Cytoplasm</location>
    </subcellularLocation>
</comment>
<dbReference type="Pfam" id="PF03309">
    <property type="entry name" value="Pan_kinase"/>
    <property type="match status" value="1"/>
</dbReference>
<sequence>MDLVIDIGNSETVLGLIEREGLDIVAHWRLSTTVPRTVDEYHLLLRSLLNDGGFSPDHIGMTAVGSVVPGMTG</sequence>